<dbReference type="Gene3D" id="3.20.20.80">
    <property type="entry name" value="Glycosidases"/>
    <property type="match status" value="1"/>
</dbReference>
<dbReference type="GO" id="GO:0004134">
    <property type="term" value="F:4-alpha-glucanotransferase activity"/>
    <property type="evidence" value="ECO:0007669"/>
    <property type="project" value="UniProtKB-EC"/>
</dbReference>
<protein>
    <recommendedName>
        <fullName evidence="4">4-alpha-glucanotransferase</fullName>
        <ecNumber evidence="3">2.4.1.25</ecNumber>
    </recommendedName>
    <alternativeName>
        <fullName evidence="8">Amylomaltase</fullName>
    </alternativeName>
    <alternativeName>
        <fullName evidence="9">Disproportionating enzyme</fullName>
    </alternativeName>
</protein>
<evidence type="ECO:0000256" key="6">
    <source>
        <dbReference type="ARBA" id="ARBA00022679"/>
    </source>
</evidence>
<dbReference type="Proteomes" id="UP000886865">
    <property type="component" value="Unassembled WGS sequence"/>
</dbReference>
<reference evidence="10" key="2">
    <citation type="journal article" date="2021" name="PeerJ">
        <title>Extensive microbial diversity within the chicken gut microbiome revealed by metagenomics and culture.</title>
        <authorList>
            <person name="Gilroy R."/>
            <person name="Ravi A."/>
            <person name="Getino M."/>
            <person name="Pursley I."/>
            <person name="Horton D.L."/>
            <person name="Alikhan N.F."/>
            <person name="Baker D."/>
            <person name="Gharbi K."/>
            <person name="Hall N."/>
            <person name="Watson M."/>
            <person name="Adriaenssens E.M."/>
            <person name="Foster-Nyarko E."/>
            <person name="Jarju S."/>
            <person name="Secka A."/>
            <person name="Antonio M."/>
            <person name="Oren A."/>
            <person name="Chaudhuri R.R."/>
            <person name="La Ragione R."/>
            <person name="Hildebrand F."/>
            <person name="Pallen M.J."/>
        </authorList>
    </citation>
    <scope>NUCLEOTIDE SEQUENCE</scope>
    <source>
        <strain evidence="10">CHK152-2871</strain>
    </source>
</reference>
<keyword evidence="6" id="KW-0808">Transferase</keyword>
<dbReference type="PANTHER" id="PTHR32438">
    <property type="entry name" value="4-ALPHA-GLUCANOTRANSFERASE DPE1, CHLOROPLASTIC/AMYLOPLASTIC"/>
    <property type="match status" value="1"/>
</dbReference>
<reference evidence="10" key="1">
    <citation type="submission" date="2020-10" db="EMBL/GenBank/DDBJ databases">
        <authorList>
            <person name="Gilroy R."/>
        </authorList>
    </citation>
    <scope>NUCLEOTIDE SEQUENCE</scope>
    <source>
        <strain evidence="10">CHK152-2871</strain>
    </source>
</reference>
<dbReference type="InterPro" id="IPR003385">
    <property type="entry name" value="Glyco_hydro_77"/>
</dbReference>
<keyword evidence="7" id="KW-0119">Carbohydrate metabolism</keyword>
<sequence length="628" mass="71766">MLCKENFELSQEYKETISEALKVLDKKNLALILHGVSFPSSDGENTGFGTYNSQGAKRVFDFMSGVFNALQLGPAGKTKMSDPSPYCGTVFSKNPLFINLQALTTGEWENLLSKETLNNIVENNPSKGTNRASYVYTIERVEAAMDEVYKKFIKKASSNLKKKFDKFKKENAFWLNNDALYEAFCIENNSDYWPQWQNETDKVVLAQNTKETKKRIEEISKKYKDTIEKYKLAQFIVAIQGEQTLKYAQNKGIKLIADRQVAFSDRDNWAYQALFKEGWSLGCPPDYFSKDGQAWGFSVVDPEKLFNKDGSLGPAGELLYKLYLKMFKENPGGVRIDHTVGLIDPWVYKKGALPKIEEGAGRLYSSPQHQELKKYSIATLDDIDNEFKPDEEKWIKQLSDEQIKSYGAMIEKIVIAAANECGLNKDAIVAEDLGTLTYPVEQVMKQYGLQGMKLVQFVVAEEEDHPYRCKNIVPNSWAMVGTHDNEPIRMWASKMVNTDKMHPHVRNLMEDLYNEFDGQDMIRHKLYTDEKFLAFSKLVEIFASKAQNLQIFFTDFFGINEVYNVPGTSGDPNWTLRLPDNFEEFYFEKVKSGDALNLPLALVYAIKARGRDFASQNADLIQRLEKLI</sequence>
<comment type="similarity">
    <text evidence="2">Belongs to the disproportionating enzyme family.</text>
</comment>
<dbReference type="GO" id="GO:0005975">
    <property type="term" value="P:carbohydrate metabolic process"/>
    <property type="evidence" value="ECO:0007669"/>
    <property type="project" value="InterPro"/>
</dbReference>
<evidence type="ECO:0000313" key="10">
    <source>
        <dbReference type="EMBL" id="HIS74295.1"/>
    </source>
</evidence>
<dbReference type="Pfam" id="PF02446">
    <property type="entry name" value="Glyco_hydro_77"/>
    <property type="match status" value="1"/>
</dbReference>
<evidence type="ECO:0000256" key="8">
    <source>
        <dbReference type="ARBA" id="ARBA00031423"/>
    </source>
</evidence>
<evidence type="ECO:0000256" key="3">
    <source>
        <dbReference type="ARBA" id="ARBA00012560"/>
    </source>
</evidence>
<dbReference type="InterPro" id="IPR017853">
    <property type="entry name" value="GH"/>
</dbReference>
<dbReference type="PANTHER" id="PTHR32438:SF5">
    <property type="entry name" value="4-ALPHA-GLUCANOTRANSFERASE DPE1, CHLOROPLASTIC_AMYLOPLASTIC"/>
    <property type="match status" value="1"/>
</dbReference>
<dbReference type="SUPFAM" id="SSF51445">
    <property type="entry name" value="(Trans)glycosidases"/>
    <property type="match status" value="1"/>
</dbReference>
<accession>A0A9D1FJF2</accession>
<gene>
    <name evidence="10" type="ORF">IAA86_04660</name>
</gene>
<dbReference type="AlphaFoldDB" id="A0A9D1FJF2"/>
<evidence type="ECO:0000256" key="4">
    <source>
        <dbReference type="ARBA" id="ARBA00020295"/>
    </source>
</evidence>
<evidence type="ECO:0000256" key="9">
    <source>
        <dbReference type="ARBA" id="ARBA00031501"/>
    </source>
</evidence>
<evidence type="ECO:0000256" key="1">
    <source>
        <dbReference type="ARBA" id="ARBA00000439"/>
    </source>
</evidence>
<name>A0A9D1FJF2_9BACT</name>
<comment type="catalytic activity">
    <reaction evidence="1">
        <text>Transfers a segment of a (1-&gt;4)-alpha-D-glucan to a new position in an acceptor, which may be glucose or a (1-&gt;4)-alpha-D-glucan.</text>
        <dbReference type="EC" id="2.4.1.25"/>
    </reaction>
</comment>
<keyword evidence="5" id="KW-0328">Glycosyltransferase</keyword>
<dbReference type="EC" id="2.4.1.25" evidence="3"/>
<proteinExistence type="inferred from homology"/>
<evidence type="ECO:0000256" key="7">
    <source>
        <dbReference type="ARBA" id="ARBA00023277"/>
    </source>
</evidence>
<comment type="caution">
    <text evidence="10">The sequence shown here is derived from an EMBL/GenBank/DDBJ whole genome shotgun (WGS) entry which is preliminary data.</text>
</comment>
<dbReference type="EMBL" id="DVJQ01000040">
    <property type="protein sequence ID" value="HIS74295.1"/>
    <property type="molecule type" value="Genomic_DNA"/>
</dbReference>
<organism evidence="10 11">
    <name type="scientific">Candidatus Galligastranaerophilus intestinavium</name>
    <dbReference type="NCBI Taxonomy" id="2840836"/>
    <lineage>
        <taxon>Bacteria</taxon>
        <taxon>Candidatus Galligastranaerophilus</taxon>
    </lineage>
</organism>
<evidence type="ECO:0000256" key="2">
    <source>
        <dbReference type="ARBA" id="ARBA00005684"/>
    </source>
</evidence>
<evidence type="ECO:0000256" key="5">
    <source>
        <dbReference type="ARBA" id="ARBA00022676"/>
    </source>
</evidence>
<evidence type="ECO:0000313" key="11">
    <source>
        <dbReference type="Proteomes" id="UP000886865"/>
    </source>
</evidence>